<evidence type="ECO:0000313" key="2">
    <source>
        <dbReference type="EMBL" id="KAK7487683.1"/>
    </source>
</evidence>
<feature type="region of interest" description="Disordered" evidence="1">
    <location>
        <begin position="37"/>
        <end position="99"/>
    </location>
</feature>
<feature type="non-terminal residue" evidence="2">
    <location>
        <position position="1"/>
    </location>
</feature>
<feature type="compositionally biased region" description="Basic and acidic residues" evidence="1">
    <location>
        <begin position="49"/>
        <end position="59"/>
    </location>
</feature>
<evidence type="ECO:0000313" key="3">
    <source>
        <dbReference type="Proteomes" id="UP001519460"/>
    </source>
</evidence>
<evidence type="ECO:0000256" key="1">
    <source>
        <dbReference type="SAM" id="MobiDB-lite"/>
    </source>
</evidence>
<feature type="compositionally biased region" description="Basic residues" evidence="1">
    <location>
        <begin position="84"/>
        <end position="96"/>
    </location>
</feature>
<feature type="compositionally biased region" description="Basic and acidic residues" evidence="1">
    <location>
        <begin position="132"/>
        <end position="146"/>
    </location>
</feature>
<evidence type="ECO:0008006" key="4">
    <source>
        <dbReference type="Google" id="ProtNLM"/>
    </source>
</evidence>
<organism evidence="2 3">
    <name type="scientific">Batillaria attramentaria</name>
    <dbReference type="NCBI Taxonomy" id="370345"/>
    <lineage>
        <taxon>Eukaryota</taxon>
        <taxon>Metazoa</taxon>
        <taxon>Spiralia</taxon>
        <taxon>Lophotrochozoa</taxon>
        <taxon>Mollusca</taxon>
        <taxon>Gastropoda</taxon>
        <taxon>Caenogastropoda</taxon>
        <taxon>Sorbeoconcha</taxon>
        <taxon>Cerithioidea</taxon>
        <taxon>Batillariidae</taxon>
        <taxon>Batillaria</taxon>
    </lineage>
</organism>
<name>A0ABD0KKV8_9CAEN</name>
<feature type="compositionally biased region" description="Basic and acidic residues" evidence="1">
    <location>
        <begin position="68"/>
        <end position="83"/>
    </location>
</feature>
<protein>
    <recommendedName>
        <fullName evidence="4">B box-type domain-containing protein</fullName>
    </recommendedName>
</protein>
<gene>
    <name evidence="2" type="ORF">BaRGS_00021102</name>
</gene>
<keyword evidence="3" id="KW-1185">Reference proteome</keyword>
<dbReference type="AlphaFoldDB" id="A0ABD0KKV8"/>
<feature type="region of interest" description="Disordered" evidence="1">
    <location>
        <begin position="127"/>
        <end position="174"/>
    </location>
</feature>
<accession>A0ABD0KKV8</accession>
<reference evidence="2 3" key="1">
    <citation type="journal article" date="2023" name="Sci. Data">
        <title>Genome assembly of the Korean intertidal mud-creeper Batillaria attramentaria.</title>
        <authorList>
            <person name="Patra A.K."/>
            <person name="Ho P.T."/>
            <person name="Jun S."/>
            <person name="Lee S.J."/>
            <person name="Kim Y."/>
            <person name="Won Y.J."/>
        </authorList>
    </citation>
    <scope>NUCLEOTIDE SEQUENCE [LARGE SCALE GENOMIC DNA]</scope>
    <source>
        <strain evidence="2">Wonlab-2016</strain>
    </source>
</reference>
<dbReference type="Proteomes" id="UP001519460">
    <property type="component" value="Unassembled WGS sequence"/>
</dbReference>
<dbReference type="EMBL" id="JACVVK020000161">
    <property type="protein sequence ID" value="KAK7487683.1"/>
    <property type="molecule type" value="Genomic_DNA"/>
</dbReference>
<proteinExistence type="predicted"/>
<feature type="compositionally biased region" description="Polar residues" evidence="1">
    <location>
        <begin position="147"/>
        <end position="160"/>
    </location>
</feature>
<sequence>VCHHPQCTEDNKDLPLLLCRQCDVDIHRNPGYSGHLVLDVSGKQSDSGDDSHHDEDVVDGRQLFVKKPSKDYRRNRSPSEVERKLKRKKAVKKKSFSKNDSQTYGLEAALAQIACPEGPDLMANLTAETEGEGSRESSDLARKDSTSEPSLVSQQESIESSPHDPGLPPHPRTPIRRQSRLLKFDCHSGVRTPLLKSEDWSGIRDIVDSGLARQLRKVPNRPGGDRRSSVTVHAPELIAPWAFLRSRNLFRLSISTLLLSNVEQNATLTGYFAVSGSFFAQQNSQTAPEAGREPPA</sequence>
<comment type="caution">
    <text evidence="2">The sequence shown here is derived from an EMBL/GenBank/DDBJ whole genome shotgun (WGS) entry which is preliminary data.</text>
</comment>